<proteinExistence type="predicted"/>
<dbReference type="OrthoDB" id="9152at10239"/>
<reference evidence="1 2" key="1">
    <citation type="submission" date="2013-02" db="EMBL/GenBank/DDBJ databases">
        <authorList>
            <person name="Lukaszewicz M."/>
            <person name="Biegalska A."/>
            <person name="Krasowska A."/>
        </authorList>
    </citation>
    <scope>NUCLEOTIDE SEQUENCE [LARGE SCALE GENOMIC DNA]</scope>
</reference>
<sequence length="205" mass="23868">MGEIKVALCGGVRVGKDTAAKYFEEYLNMVTFSFGYDLKKEFHEAFPHIPKDPKPVRGYQLFGDLMRYVYGENYWVDKCFNRVEKQRSMAKNYSQPWVAEENGIDLYEGPSFNPLITDVRLPAEAKRCKEEGYFVVRIVSPLEQRKERMRKEGDLFNDDVFTSEAEKYIDSLDVDYEIVNDGTLEDFKEKMSVAVEKIIGYSRVL</sequence>
<keyword evidence="1" id="KW-0418">Kinase</keyword>
<keyword evidence="1" id="KW-0808">Transferase</keyword>
<organism evidence="1 2">
    <name type="scientific">Bacillus phage SIOphi</name>
    <dbReference type="NCBI Taxonomy" id="1285382"/>
    <lineage>
        <taxon>Viruses</taxon>
        <taxon>Duplodnaviria</taxon>
        <taxon>Heunggongvirae</taxon>
        <taxon>Uroviricota</taxon>
        <taxon>Caudoviricetes</taxon>
        <taxon>Herelleviridae</taxon>
        <taxon>Bastillevirinae</taxon>
        <taxon>Siophivirus</taxon>
        <taxon>Siophivirus SIOphi</taxon>
    </lineage>
</organism>
<protein>
    <submittedName>
        <fullName evidence="1">Dephospho-CoA kinase dephosphocoenzyme A kinase</fullName>
    </submittedName>
</protein>
<dbReference type="Gene3D" id="3.40.50.300">
    <property type="entry name" value="P-loop containing nucleotide triphosphate hydrolases"/>
    <property type="match status" value="1"/>
</dbReference>
<gene>
    <name evidence="1" type="ORF">SIOphi_00220</name>
</gene>
<keyword evidence="2" id="KW-1185">Reference proteome</keyword>
<evidence type="ECO:0000313" key="1">
    <source>
        <dbReference type="EMBL" id="AGK86852.1"/>
    </source>
</evidence>
<dbReference type="GO" id="GO:0016301">
    <property type="term" value="F:kinase activity"/>
    <property type="evidence" value="ECO:0007669"/>
    <property type="project" value="UniProtKB-KW"/>
</dbReference>
<dbReference type="Proteomes" id="UP000258501">
    <property type="component" value="Segment"/>
</dbReference>
<dbReference type="InterPro" id="IPR027417">
    <property type="entry name" value="P-loop_NTPase"/>
</dbReference>
<name>R4JDQ6_9CAUD</name>
<evidence type="ECO:0000313" key="2">
    <source>
        <dbReference type="Proteomes" id="UP000258501"/>
    </source>
</evidence>
<dbReference type="EMBL" id="KC699836">
    <property type="protein sequence ID" value="AGK86852.1"/>
    <property type="molecule type" value="Genomic_DNA"/>
</dbReference>
<dbReference type="SUPFAM" id="SSF52540">
    <property type="entry name" value="P-loop containing nucleoside triphosphate hydrolases"/>
    <property type="match status" value="1"/>
</dbReference>
<accession>R4JDQ6</accession>